<accession>A0ABW0H0F1</accession>
<reference evidence="3" key="1">
    <citation type="journal article" date="2019" name="Int. J. Syst. Evol. Microbiol.">
        <title>The Global Catalogue of Microorganisms (GCM) 10K type strain sequencing project: providing services to taxonomists for standard genome sequencing and annotation.</title>
        <authorList>
            <consortium name="The Broad Institute Genomics Platform"/>
            <consortium name="The Broad Institute Genome Sequencing Center for Infectious Disease"/>
            <person name="Wu L."/>
            <person name="Ma J."/>
        </authorList>
    </citation>
    <scope>NUCLEOTIDE SEQUENCE [LARGE SCALE GENOMIC DNA]</scope>
    <source>
        <strain evidence="3">CGMCC 4.1415</strain>
    </source>
</reference>
<evidence type="ECO:0000313" key="3">
    <source>
        <dbReference type="Proteomes" id="UP001596016"/>
    </source>
</evidence>
<organism evidence="2 3">
    <name type="scientific">Aquamicrobium segne</name>
    <dbReference type="NCBI Taxonomy" id="469547"/>
    <lineage>
        <taxon>Bacteria</taxon>
        <taxon>Pseudomonadati</taxon>
        <taxon>Pseudomonadota</taxon>
        <taxon>Alphaproteobacteria</taxon>
        <taxon>Hyphomicrobiales</taxon>
        <taxon>Phyllobacteriaceae</taxon>
        <taxon>Aquamicrobium</taxon>
    </lineage>
</organism>
<keyword evidence="1" id="KW-0732">Signal</keyword>
<dbReference type="Proteomes" id="UP001596016">
    <property type="component" value="Unassembled WGS sequence"/>
</dbReference>
<feature type="signal peptide" evidence="1">
    <location>
        <begin position="1"/>
        <end position="26"/>
    </location>
</feature>
<comment type="caution">
    <text evidence="2">The sequence shown here is derived from an EMBL/GenBank/DDBJ whole genome shotgun (WGS) entry which is preliminary data.</text>
</comment>
<keyword evidence="3" id="KW-1185">Reference proteome</keyword>
<dbReference type="PIRSF" id="PIRSF008159">
    <property type="entry name" value="UCP008159_ABC"/>
    <property type="match status" value="1"/>
</dbReference>
<gene>
    <name evidence="2" type="ORF">ACFPLB_09185</name>
</gene>
<dbReference type="EMBL" id="JBHSLL010000025">
    <property type="protein sequence ID" value="MFC5386138.1"/>
    <property type="molecule type" value="Genomic_DNA"/>
</dbReference>
<evidence type="ECO:0000256" key="1">
    <source>
        <dbReference type="SAM" id="SignalP"/>
    </source>
</evidence>
<proteinExistence type="predicted"/>
<dbReference type="InterPro" id="IPR010412">
    <property type="entry name" value="DUF1007"/>
</dbReference>
<dbReference type="RefSeq" id="WP_378229215.1">
    <property type="nucleotide sequence ID" value="NZ_JBHSLL010000025.1"/>
</dbReference>
<evidence type="ECO:0000313" key="2">
    <source>
        <dbReference type="EMBL" id="MFC5386138.1"/>
    </source>
</evidence>
<protein>
    <submittedName>
        <fullName evidence="2">DUF1007 family protein</fullName>
    </submittedName>
</protein>
<sequence>MRPKSVLLKIGALLAALFAATLSARAHPHVFAEARLDVVFESKQPAIQALRHLWRFDDLFSATVLMEFDANADLKLDDGELQEVANTIHASLADFSYFQFITVNGQDMEMNPPASIMANFENNQLIILFESEAQTPITLAGDIRISVYDPTFYTAIDFTQDANMAAPGLPSICSQQVVRPDPDTVLAENQQTLTEAFFNDPAGTDMSRIFATRLELNCPGSGNPSP</sequence>
<feature type="chain" id="PRO_5046556984" evidence="1">
    <location>
        <begin position="27"/>
        <end position="226"/>
    </location>
</feature>
<name>A0ABW0H0F1_9HYPH</name>
<dbReference type="InterPro" id="IPR016537">
    <property type="entry name" value="UCP008159_ABC"/>
</dbReference>
<dbReference type="Pfam" id="PF06226">
    <property type="entry name" value="DUF1007"/>
    <property type="match status" value="1"/>
</dbReference>